<name>A0A1I2MPI7_9BACL</name>
<accession>A0A1I2MPI7</accession>
<feature type="transmembrane region" description="Helical" evidence="1">
    <location>
        <begin position="6"/>
        <end position="23"/>
    </location>
</feature>
<gene>
    <name evidence="2" type="ORF">SAMN02982927_00008</name>
</gene>
<keyword evidence="1" id="KW-0812">Transmembrane</keyword>
<reference evidence="3" key="1">
    <citation type="submission" date="2016-10" db="EMBL/GenBank/DDBJ databases">
        <authorList>
            <person name="Varghese N."/>
            <person name="Submissions S."/>
        </authorList>
    </citation>
    <scope>NUCLEOTIDE SEQUENCE [LARGE SCALE GENOMIC DNA]</scope>
    <source>
        <strain evidence="3">ATCC 700379</strain>
    </source>
</reference>
<feature type="transmembrane region" description="Helical" evidence="1">
    <location>
        <begin position="30"/>
        <end position="51"/>
    </location>
</feature>
<proteinExistence type="predicted"/>
<keyword evidence="1" id="KW-0472">Membrane</keyword>
<evidence type="ECO:0000313" key="2">
    <source>
        <dbReference type="EMBL" id="SFF93362.1"/>
    </source>
</evidence>
<dbReference type="Proteomes" id="UP000198752">
    <property type="component" value="Unassembled WGS sequence"/>
</dbReference>
<evidence type="ECO:0000313" key="3">
    <source>
        <dbReference type="Proteomes" id="UP000198752"/>
    </source>
</evidence>
<protein>
    <submittedName>
        <fullName evidence="2">Uncharacterized protein</fullName>
    </submittedName>
</protein>
<evidence type="ECO:0000256" key="1">
    <source>
        <dbReference type="SAM" id="Phobius"/>
    </source>
</evidence>
<keyword evidence="3" id="KW-1185">Reference proteome</keyword>
<organism evidence="2 3">
    <name type="scientific">Sporolactobacillus nakayamae</name>
    <dbReference type="NCBI Taxonomy" id="269670"/>
    <lineage>
        <taxon>Bacteria</taxon>
        <taxon>Bacillati</taxon>
        <taxon>Bacillota</taxon>
        <taxon>Bacilli</taxon>
        <taxon>Bacillales</taxon>
        <taxon>Sporolactobacillaceae</taxon>
        <taxon>Sporolactobacillus</taxon>
    </lineage>
</organism>
<dbReference type="STRING" id="269670.SAMN02982927_00008"/>
<sequence>MVSGLLLLVYSLACLTTGFIYLTQNKNHPVIYFFILTHCVSLVLSVSMFMYSVTRELSIPILLLCLISRVSNGYFLFHRIHIRHHALTFLLFLFIVIMQSK</sequence>
<dbReference type="EMBL" id="FOOY01000003">
    <property type="protein sequence ID" value="SFF93362.1"/>
    <property type="molecule type" value="Genomic_DNA"/>
</dbReference>
<feature type="transmembrane region" description="Helical" evidence="1">
    <location>
        <begin position="84"/>
        <end position="100"/>
    </location>
</feature>
<keyword evidence="1" id="KW-1133">Transmembrane helix</keyword>
<dbReference type="AlphaFoldDB" id="A0A1I2MPI7"/>